<evidence type="ECO:0000256" key="3">
    <source>
        <dbReference type="ARBA" id="ARBA00009370"/>
    </source>
</evidence>
<feature type="domain" description="Peptidase S26" evidence="8">
    <location>
        <begin position="85"/>
        <end position="230"/>
    </location>
</feature>
<evidence type="ECO:0000313" key="11">
    <source>
        <dbReference type="Proteomes" id="UP000199659"/>
    </source>
</evidence>
<keyword evidence="7" id="KW-0812">Transmembrane</keyword>
<dbReference type="Proteomes" id="UP000199659">
    <property type="component" value="Unassembled WGS sequence"/>
</dbReference>
<dbReference type="GO" id="GO:0009003">
    <property type="term" value="F:signal peptidase activity"/>
    <property type="evidence" value="ECO:0007669"/>
    <property type="project" value="UniProtKB-EC"/>
</dbReference>
<evidence type="ECO:0000313" key="10">
    <source>
        <dbReference type="EMBL" id="SFR65453.1"/>
    </source>
</evidence>
<dbReference type="GO" id="GO:0006465">
    <property type="term" value="P:signal peptide processing"/>
    <property type="evidence" value="ECO:0007669"/>
    <property type="project" value="InterPro"/>
</dbReference>
<keyword evidence="7" id="KW-0645">Protease</keyword>
<dbReference type="Gene3D" id="2.10.109.10">
    <property type="entry name" value="Umud Fragment, subunit A"/>
    <property type="match status" value="1"/>
</dbReference>
<feature type="active site" evidence="6">
    <location>
        <position position="150"/>
    </location>
</feature>
<dbReference type="PROSITE" id="PS00761">
    <property type="entry name" value="SPASE_I_3"/>
    <property type="match status" value="1"/>
</dbReference>
<dbReference type="PANTHER" id="PTHR43390">
    <property type="entry name" value="SIGNAL PEPTIDASE I"/>
    <property type="match status" value="1"/>
</dbReference>
<dbReference type="InterPro" id="IPR036286">
    <property type="entry name" value="LexA/Signal_pep-like_sf"/>
</dbReference>
<dbReference type="EMBL" id="FOYZ01000002">
    <property type="protein sequence ID" value="SFR65453.1"/>
    <property type="molecule type" value="Genomic_DNA"/>
</dbReference>
<dbReference type="InterPro" id="IPR000223">
    <property type="entry name" value="Pept_S26A_signal_pept_1"/>
</dbReference>
<dbReference type="SUPFAM" id="SSF51306">
    <property type="entry name" value="LexA/Signal peptidase"/>
    <property type="match status" value="1"/>
</dbReference>
<dbReference type="STRING" id="37658.SAMN05661086_00800"/>
<dbReference type="Pfam" id="PF10502">
    <property type="entry name" value="Peptidase_S26"/>
    <property type="match status" value="1"/>
</dbReference>
<dbReference type="GO" id="GO:0004252">
    <property type="term" value="F:serine-type endopeptidase activity"/>
    <property type="evidence" value="ECO:0007669"/>
    <property type="project" value="InterPro"/>
</dbReference>
<evidence type="ECO:0000256" key="6">
    <source>
        <dbReference type="PIRSR" id="PIRSR600223-1"/>
    </source>
</evidence>
<dbReference type="InterPro" id="IPR019758">
    <property type="entry name" value="Pept_S26A_signal_pept_1_CS"/>
</dbReference>
<evidence type="ECO:0000256" key="1">
    <source>
        <dbReference type="ARBA" id="ARBA00000677"/>
    </source>
</evidence>
<dbReference type="GO" id="GO:0005886">
    <property type="term" value="C:plasma membrane"/>
    <property type="evidence" value="ECO:0007669"/>
    <property type="project" value="UniProtKB-SubCell"/>
</dbReference>
<reference evidence="10 11" key="1">
    <citation type="submission" date="2016-10" db="EMBL/GenBank/DDBJ databases">
        <authorList>
            <person name="de Groot N.N."/>
        </authorList>
    </citation>
    <scope>NUCLEOTIDE SEQUENCE [LARGE SCALE GENOMIC DNA]</scope>
    <source>
        <strain evidence="10 11">743A</strain>
    </source>
</reference>
<evidence type="ECO:0000256" key="4">
    <source>
        <dbReference type="ARBA" id="ARBA00013208"/>
    </source>
</evidence>
<dbReference type="Pfam" id="PF13490">
    <property type="entry name" value="zf-HC2"/>
    <property type="match status" value="1"/>
</dbReference>
<organism evidence="10 11">
    <name type="scientific">Anaeromicropila populeti</name>
    <dbReference type="NCBI Taxonomy" id="37658"/>
    <lineage>
        <taxon>Bacteria</taxon>
        <taxon>Bacillati</taxon>
        <taxon>Bacillota</taxon>
        <taxon>Clostridia</taxon>
        <taxon>Lachnospirales</taxon>
        <taxon>Lachnospiraceae</taxon>
        <taxon>Anaeromicropila</taxon>
    </lineage>
</organism>
<proteinExistence type="inferred from homology"/>
<evidence type="ECO:0000256" key="2">
    <source>
        <dbReference type="ARBA" id="ARBA00004401"/>
    </source>
</evidence>
<feature type="active site" evidence="6">
    <location>
        <position position="110"/>
    </location>
</feature>
<feature type="transmembrane region" description="Helical" evidence="7">
    <location>
        <begin position="82"/>
        <end position="101"/>
    </location>
</feature>
<dbReference type="InterPro" id="IPR027383">
    <property type="entry name" value="Znf_put"/>
</dbReference>
<feature type="domain" description="Putative zinc-finger" evidence="9">
    <location>
        <begin position="6"/>
        <end position="40"/>
    </location>
</feature>
<dbReference type="NCBIfam" id="TIGR02227">
    <property type="entry name" value="sigpep_I_bact"/>
    <property type="match status" value="1"/>
</dbReference>
<keyword evidence="7" id="KW-0472">Membrane</keyword>
<dbReference type="AlphaFoldDB" id="A0A1I6IFJ4"/>
<dbReference type="OrthoDB" id="6194834at2"/>
<dbReference type="RefSeq" id="WP_092559399.1">
    <property type="nucleotide sequence ID" value="NZ_FOYZ01000002.1"/>
</dbReference>
<keyword evidence="5 7" id="KW-0378">Hydrolase</keyword>
<dbReference type="InterPro" id="IPR019533">
    <property type="entry name" value="Peptidase_S26"/>
</dbReference>
<name>A0A1I6IFJ4_9FIRM</name>
<accession>A0A1I6IFJ4</accession>
<dbReference type="PANTHER" id="PTHR43390:SF1">
    <property type="entry name" value="CHLOROPLAST PROCESSING PEPTIDASE"/>
    <property type="match status" value="1"/>
</dbReference>
<gene>
    <name evidence="10" type="ORF">SAMN05661086_00800</name>
</gene>
<evidence type="ECO:0000259" key="9">
    <source>
        <dbReference type="Pfam" id="PF13490"/>
    </source>
</evidence>
<evidence type="ECO:0000256" key="7">
    <source>
        <dbReference type="RuleBase" id="RU362042"/>
    </source>
</evidence>
<dbReference type="PRINTS" id="PR00727">
    <property type="entry name" value="LEADERPTASE"/>
</dbReference>
<dbReference type="CDD" id="cd06530">
    <property type="entry name" value="S26_SPase_I"/>
    <property type="match status" value="1"/>
</dbReference>
<protein>
    <recommendedName>
        <fullName evidence="4 7">Signal peptidase I</fullName>
        <ecNumber evidence="4 7">3.4.21.89</ecNumber>
    </recommendedName>
</protein>
<dbReference type="EC" id="3.4.21.89" evidence="4 7"/>
<sequence length="232" mass="26183">MENKICAVIRDILPLYCDNAVSEESKKIIEGHLEGCEGCRQYKKELKEAGNVNVSNNKNAISNETANIKQIADRLRRRKRNIVIGVSAAFVLALIVLSQIFQISVIAGTSMEPTYSDKQDIIINRMSYRFSSPKRGDIIYFSHNDVLSIKRVIGLPEETIELKNGKLYIDGELLEENYFDREVGNPGDITYPVTLGNDEYFVIGDNLDNSLDSRQSAYGMIQRDEVLGKVIR</sequence>
<keyword evidence="11" id="KW-1185">Reference proteome</keyword>
<comment type="subcellular location">
    <subcellularLocation>
        <location evidence="2">Cell membrane</location>
        <topology evidence="2">Single-pass type II membrane protein</topology>
    </subcellularLocation>
    <subcellularLocation>
        <location evidence="7">Membrane</location>
        <topology evidence="7">Single-pass type II membrane protein</topology>
    </subcellularLocation>
</comment>
<comment type="similarity">
    <text evidence="3 7">Belongs to the peptidase S26 family.</text>
</comment>
<keyword evidence="7" id="KW-1133">Transmembrane helix</keyword>
<comment type="catalytic activity">
    <reaction evidence="1 7">
        <text>Cleavage of hydrophobic, N-terminal signal or leader sequences from secreted and periplasmic proteins.</text>
        <dbReference type="EC" id="3.4.21.89"/>
    </reaction>
</comment>
<evidence type="ECO:0000256" key="5">
    <source>
        <dbReference type="ARBA" id="ARBA00022801"/>
    </source>
</evidence>
<evidence type="ECO:0000259" key="8">
    <source>
        <dbReference type="Pfam" id="PF10502"/>
    </source>
</evidence>